<reference evidence="2" key="1">
    <citation type="submission" date="2023-07" db="EMBL/GenBank/DDBJ databases">
        <title>Thauera sp. CAU 1555 isolated from sand of Yaerae Beach.</title>
        <authorList>
            <person name="Kim W."/>
        </authorList>
    </citation>
    <scope>NUCLEOTIDE SEQUENCE [LARGE SCALE GENOMIC DNA]</scope>
    <source>
        <strain evidence="2">CAU 1555</strain>
    </source>
</reference>
<gene>
    <name evidence="1" type="ORF">IFO67_07615</name>
</gene>
<organism evidence="1 2">
    <name type="scientific">Thauera sedimentorum</name>
    <dbReference type="NCBI Taxonomy" id="2767595"/>
    <lineage>
        <taxon>Bacteria</taxon>
        <taxon>Pseudomonadati</taxon>
        <taxon>Pseudomonadota</taxon>
        <taxon>Betaproteobacteria</taxon>
        <taxon>Rhodocyclales</taxon>
        <taxon>Zoogloeaceae</taxon>
        <taxon>Thauera</taxon>
    </lineage>
</organism>
<evidence type="ECO:0000313" key="1">
    <source>
        <dbReference type="EMBL" id="MBD8502752.1"/>
    </source>
</evidence>
<dbReference type="EMBL" id="JACYTO010000001">
    <property type="protein sequence ID" value="MBD8502752.1"/>
    <property type="molecule type" value="Genomic_DNA"/>
</dbReference>
<sequence length="165" mass="17757">MTLTELGNALGISKGQVSKLADRGMPTDSVEAARAWRAKNLHPSWSEEARAAGEGAAAGAGNSSAFWAAKTRKEAAQAELAEIELAREKRALCEIEKVHRALYAAHRVLRDQLLSVPNRLAAQVVGVTPQAAAELMRGEIRRCLDEFSQLNDQALGQLVGEGEEQ</sequence>
<dbReference type="Proteomes" id="UP000603602">
    <property type="component" value="Unassembled WGS sequence"/>
</dbReference>
<protein>
    <recommendedName>
        <fullName evidence="3">Phage DNA packaging Nu1 family protein</fullName>
    </recommendedName>
</protein>
<comment type="caution">
    <text evidence="1">The sequence shown here is derived from an EMBL/GenBank/DDBJ whole genome shotgun (WGS) entry which is preliminary data.</text>
</comment>
<dbReference type="RefSeq" id="WP_187717514.1">
    <property type="nucleotide sequence ID" value="NZ_JACTAH010000001.1"/>
</dbReference>
<evidence type="ECO:0000313" key="2">
    <source>
        <dbReference type="Proteomes" id="UP000603602"/>
    </source>
</evidence>
<name>A0ABR9B937_9RHOO</name>
<proteinExistence type="predicted"/>
<keyword evidence="2" id="KW-1185">Reference proteome</keyword>
<accession>A0ABR9B937</accession>
<evidence type="ECO:0008006" key="3">
    <source>
        <dbReference type="Google" id="ProtNLM"/>
    </source>
</evidence>